<dbReference type="KEGG" id="rsi:Runsl_5231"/>
<keyword evidence="3" id="KW-0012">Acyltransferase</keyword>
<feature type="transmembrane region" description="Helical" evidence="1">
    <location>
        <begin position="234"/>
        <end position="252"/>
    </location>
</feature>
<feature type="transmembrane region" description="Helical" evidence="1">
    <location>
        <begin position="145"/>
        <end position="165"/>
    </location>
</feature>
<keyword evidence="1" id="KW-1133">Transmembrane helix</keyword>
<dbReference type="Proteomes" id="UP000000493">
    <property type="component" value="Chromosome"/>
</dbReference>
<feature type="transmembrane region" description="Helical" evidence="1">
    <location>
        <begin position="79"/>
        <end position="101"/>
    </location>
</feature>
<dbReference type="PANTHER" id="PTHR23028">
    <property type="entry name" value="ACETYLTRANSFERASE"/>
    <property type="match status" value="1"/>
</dbReference>
<feature type="transmembrane region" description="Helical" evidence="1">
    <location>
        <begin position="258"/>
        <end position="276"/>
    </location>
</feature>
<dbReference type="GO" id="GO:0016747">
    <property type="term" value="F:acyltransferase activity, transferring groups other than amino-acyl groups"/>
    <property type="evidence" value="ECO:0007669"/>
    <property type="project" value="InterPro"/>
</dbReference>
<gene>
    <name evidence="3" type="ordered locus">Runsl_5231</name>
</gene>
<reference evidence="4" key="1">
    <citation type="submission" date="2011-06" db="EMBL/GenBank/DDBJ databases">
        <title>The complete genome of chromosome of Runella slithyformis DSM 19594.</title>
        <authorList>
            <consortium name="US DOE Joint Genome Institute (JGI-PGF)"/>
            <person name="Lucas S."/>
            <person name="Han J."/>
            <person name="Lapidus A."/>
            <person name="Bruce D."/>
            <person name="Goodwin L."/>
            <person name="Pitluck S."/>
            <person name="Peters L."/>
            <person name="Kyrpides N."/>
            <person name="Mavromatis K."/>
            <person name="Ivanova N."/>
            <person name="Ovchinnikova G."/>
            <person name="Zhang X."/>
            <person name="Misra M."/>
            <person name="Detter J.C."/>
            <person name="Tapia R."/>
            <person name="Han C."/>
            <person name="Land M."/>
            <person name="Hauser L."/>
            <person name="Markowitz V."/>
            <person name="Cheng J.-F."/>
            <person name="Hugenholtz P."/>
            <person name="Woyke T."/>
            <person name="Wu D."/>
            <person name="Tindall B."/>
            <person name="Faehrich R."/>
            <person name="Brambilla E."/>
            <person name="Klenk H.-P."/>
            <person name="Eisen J.A."/>
        </authorList>
    </citation>
    <scope>NUCLEOTIDE SEQUENCE [LARGE SCALE GENOMIC DNA]</scope>
    <source>
        <strain evidence="4">ATCC 29530 / DSM 19594 / LMG 11500 / NCIMB 11436 / LSU 4</strain>
    </source>
</reference>
<keyword evidence="3" id="KW-0808">Transferase</keyword>
<evidence type="ECO:0000313" key="4">
    <source>
        <dbReference type="Proteomes" id="UP000000493"/>
    </source>
</evidence>
<feature type="transmembrane region" description="Helical" evidence="1">
    <location>
        <begin position="314"/>
        <end position="335"/>
    </location>
</feature>
<sequence length="347" mass="40756">MESNNFHFIRFLAASLVIVGHVYPLNDRRDVIEQWSLGLFPSGHIAVCIFFVISGYCVLHSRIHSSSSFSYLMKRVLRVFPGLLIALIFTVFIVGSITTTLPLSEYFTNRNTYLFFDNLKLYPFNHTTLPGVFEQNPHSGVNGSLWTLTYEFTMYIFVVVAVFLFRSKWQWFLLAFCAFFILYCFFFEPLQGNRILPIIHLNIFHLIDFGIYFALGMLFYVYRHLIVLNGRWALAAFGSWMLMYLIADAGYLPLAAIMWVRYFSLSYMIMYVSMIKGPLNHFGDRGDYSYGIYIYAYPIQQMIITFWGNEMSPFQQILLAFIFILPLAWFSWHIVEKPALKFKLYFR</sequence>
<keyword evidence="1" id="KW-0812">Transmembrane</keyword>
<name>A0A7U3ZQJ0_RUNSL</name>
<dbReference type="InterPro" id="IPR002656">
    <property type="entry name" value="Acyl_transf_3_dom"/>
</dbReference>
<evidence type="ECO:0000256" key="1">
    <source>
        <dbReference type="SAM" id="Phobius"/>
    </source>
</evidence>
<dbReference type="AlphaFoldDB" id="A0A7U3ZQJ0"/>
<dbReference type="EMBL" id="CP002859">
    <property type="protein sequence ID" value="AEI51530.1"/>
    <property type="molecule type" value="Genomic_DNA"/>
</dbReference>
<keyword evidence="4" id="KW-1185">Reference proteome</keyword>
<protein>
    <submittedName>
        <fullName evidence="3">Acyltransferase 3</fullName>
    </submittedName>
</protein>
<feature type="transmembrane region" description="Helical" evidence="1">
    <location>
        <begin position="172"/>
        <end position="191"/>
    </location>
</feature>
<feature type="domain" description="Acyltransferase 3" evidence="2">
    <location>
        <begin position="6"/>
        <end position="331"/>
    </location>
</feature>
<dbReference type="InterPro" id="IPR050879">
    <property type="entry name" value="Acyltransferase_3"/>
</dbReference>
<dbReference type="Pfam" id="PF01757">
    <property type="entry name" value="Acyl_transf_3"/>
    <property type="match status" value="1"/>
</dbReference>
<organism evidence="3 4">
    <name type="scientific">Runella slithyformis (strain ATCC 29530 / DSM 19594 / LMG 11500 / NCIMB 11436 / LSU 4)</name>
    <dbReference type="NCBI Taxonomy" id="761193"/>
    <lineage>
        <taxon>Bacteria</taxon>
        <taxon>Pseudomonadati</taxon>
        <taxon>Bacteroidota</taxon>
        <taxon>Cytophagia</taxon>
        <taxon>Cytophagales</taxon>
        <taxon>Spirosomataceae</taxon>
        <taxon>Runella</taxon>
    </lineage>
</organism>
<feature type="transmembrane region" description="Helical" evidence="1">
    <location>
        <begin position="203"/>
        <end position="222"/>
    </location>
</feature>
<accession>A0A7U3ZQJ0</accession>
<evidence type="ECO:0000259" key="2">
    <source>
        <dbReference type="Pfam" id="PF01757"/>
    </source>
</evidence>
<feature type="transmembrane region" description="Helical" evidence="1">
    <location>
        <begin position="37"/>
        <end position="59"/>
    </location>
</feature>
<feature type="transmembrane region" description="Helical" evidence="1">
    <location>
        <begin position="288"/>
        <end position="308"/>
    </location>
</feature>
<proteinExistence type="predicted"/>
<keyword evidence="1" id="KW-0472">Membrane</keyword>
<feature type="transmembrane region" description="Helical" evidence="1">
    <location>
        <begin position="7"/>
        <end position="25"/>
    </location>
</feature>
<dbReference type="RefSeq" id="WP_013930803.1">
    <property type="nucleotide sequence ID" value="NC_015703.1"/>
</dbReference>
<reference evidence="3 4" key="2">
    <citation type="journal article" date="2012" name="Stand. Genomic Sci.">
        <title>Complete genome sequence of the aquatic bacterium Runella slithyformis type strain (LSU 4(T)).</title>
        <authorList>
            <person name="Copeland A."/>
            <person name="Zhang X."/>
            <person name="Misra M."/>
            <person name="Lapidus A."/>
            <person name="Nolan M."/>
            <person name="Lucas S."/>
            <person name="Deshpande S."/>
            <person name="Cheng J.F."/>
            <person name="Tapia R."/>
            <person name="Goodwin L.A."/>
            <person name="Pitluck S."/>
            <person name="Liolios K."/>
            <person name="Pagani I."/>
            <person name="Ivanova N."/>
            <person name="Mikhailova N."/>
            <person name="Pati A."/>
            <person name="Chen A."/>
            <person name="Palaniappan K."/>
            <person name="Land M."/>
            <person name="Hauser L."/>
            <person name="Pan C."/>
            <person name="Jeffries C.D."/>
            <person name="Detter J.C."/>
            <person name="Brambilla E.M."/>
            <person name="Rohde M."/>
            <person name="Djao O.D."/>
            <person name="Goker M."/>
            <person name="Sikorski J."/>
            <person name="Tindall B.J."/>
            <person name="Woyke T."/>
            <person name="Bristow J."/>
            <person name="Eisen J.A."/>
            <person name="Markowitz V."/>
            <person name="Hugenholtz P."/>
            <person name="Kyrpides N.C."/>
            <person name="Klenk H.P."/>
            <person name="Mavromatis K."/>
        </authorList>
    </citation>
    <scope>NUCLEOTIDE SEQUENCE [LARGE SCALE GENOMIC DNA]</scope>
    <source>
        <strain evidence="4">ATCC 29530 / DSM 19594 / LMG 11500 / NCIMB 11436 / LSU 4</strain>
    </source>
</reference>
<evidence type="ECO:0000313" key="3">
    <source>
        <dbReference type="EMBL" id="AEI51530.1"/>
    </source>
</evidence>